<dbReference type="Proteomes" id="UP000006310">
    <property type="component" value="Chromosome 3"/>
</dbReference>
<evidence type="ECO:0000259" key="4">
    <source>
        <dbReference type="PROSITE" id="PS50056"/>
    </source>
</evidence>
<reference evidence="5 6" key="1">
    <citation type="journal article" date="2011" name="Proc. Natl. Acad. Sci. U.S.A.">
        <title>Evolutionary erosion of yeast sex chromosomes by mating-type switching accidents.</title>
        <authorList>
            <person name="Gordon J.L."/>
            <person name="Armisen D."/>
            <person name="Proux-Wera E."/>
            <person name="Oheigeartaigh S.S."/>
            <person name="Byrne K.P."/>
            <person name="Wolfe K.H."/>
        </authorList>
    </citation>
    <scope>NUCLEOTIDE SEQUENCE [LARGE SCALE GENOMIC DNA]</scope>
    <source>
        <strain evidence="6">ATCC MYA-139 / BCRC 22969 / CBS 8797 / CCRC 22969 / KCTC 17520 / NBRC 10181 / NCYC 3082</strain>
    </source>
</reference>
<dbReference type="EMBL" id="HE978316">
    <property type="protein sequence ID" value="CCK69286.1"/>
    <property type="molecule type" value="Genomic_DNA"/>
</dbReference>
<dbReference type="GO" id="GO:0005634">
    <property type="term" value="C:nucleus"/>
    <property type="evidence" value="ECO:0007669"/>
    <property type="project" value="GOC"/>
</dbReference>
<dbReference type="OMA" id="TVCIAEC"/>
<dbReference type="KEGG" id="kng:KNAG_0C01720"/>
<evidence type="ECO:0000256" key="2">
    <source>
        <dbReference type="ARBA" id="ARBA00022912"/>
    </source>
</evidence>
<feature type="domain" description="Tyrosine-protein phosphatase" evidence="3">
    <location>
        <begin position="609"/>
        <end position="819"/>
    </location>
</feature>
<dbReference type="GO" id="GO:0033260">
    <property type="term" value="P:nuclear DNA replication"/>
    <property type="evidence" value="ECO:0007669"/>
    <property type="project" value="InterPro"/>
</dbReference>
<dbReference type="GO" id="GO:0008138">
    <property type="term" value="F:protein tyrosine/serine/threonine phosphatase activity"/>
    <property type="evidence" value="ECO:0007669"/>
    <property type="project" value="InterPro"/>
</dbReference>
<dbReference type="Pfam" id="PF00782">
    <property type="entry name" value="DSPc"/>
    <property type="match status" value="1"/>
</dbReference>
<gene>
    <name evidence="5" type="primary">KNAG0C01720</name>
    <name evidence="5" type="ordered locus">KNAG_0C01720</name>
</gene>
<dbReference type="InterPro" id="IPR053239">
    <property type="entry name" value="Dual_spec_PTase"/>
</dbReference>
<name>J7S5P7_HUIN7</name>
<dbReference type="SUPFAM" id="SSF52799">
    <property type="entry name" value="(Phosphotyrosine protein) phosphatases II"/>
    <property type="match status" value="1"/>
</dbReference>
<keyword evidence="1" id="KW-0378">Hydrolase</keyword>
<keyword evidence="2" id="KW-0904">Protein phosphatase</keyword>
<dbReference type="GeneID" id="34524966"/>
<dbReference type="PROSITE" id="PS50054">
    <property type="entry name" value="TYR_PHOSPHATASE_DUAL"/>
    <property type="match status" value="1"/>
</dbReference>
<sequence length="842" mass="95505">MSHRRRGGVDDGDGDVSPQELLRWLNVHEAMELPEHNVVFPWLHSYSRSVPPVYPDAVAVLRSRRLYGGAPHWLPDSGVIVNSLDPGDYLISWTDQIKFDVLRDPDLTGDNDAQELHEIVESVLLQDGFNRQVILPNGTVLDSIVGYCVENRVLPFLKTDPEAWQKYCNKNYYSSVSNSVLQGQGGSRTANSIRTVQQSHNFRRFDLQPAKMVELAFKSVVYCLNLPPGSTAPQSHNAATCCSCSALQQVLDVALLFIQKCYTDANQARDLPHRELLTLAFTNLAQDFPAEIFGTPPLTTESMNRVSPIQLATQSDVMAFNNWDSDLHFHEKLEMQKMSSMTLVDENHRLWCGNLTDYQVYRLFQKNGYAPNDNTDTKPLYYEPGSSVATLGRIHYDKNHFEETDSQLFNRELPMQEPLKVIIHCSDRATFPNVKRLWRELEETLRESQDTTFALSYPCSGSLALGNLNISSIESILNTCYALYQISKLTPLSTLLYCTDGYTETTLLLVTYLIFLWDLSLEDVIFQLHKERERPFYLFQVDLQILGHLQTLLRNFSPKRTHNRTVYDSAAAHGGPMPPLAISAEMFSEVFLMKLPDSLTDFNKLNGPLPSRILPHLYLGSLEHAHNPEMLRRLGVTHIVSVGENLSWVSANRTTRHMGVVRHRGISSPPPPPTQQAIPHGILSLRESSRRRLTLSQEPGPGEGDSAGLFSVFEQDGFQICKIDNLEDNGRDLLTGQGQLDRTLEFIDRGVLAGGKVFVHCMVGVSRSATVCIAECMKRLQVDLLRAYLYVRVRRLNIIIQPNLMFMYELLKWQETSPGVVRRTDWHVLCRAIAELNRKYIR</sequence>
<feature type="domain" description="Tyrosine specific protein phosphatases" evidence="4">
    <location>
        <begin position="741"/>
        <end position="806"/>
    </location>
</feature>
<dbReference type="STRING" id="1071383.J7S5P7"/>
<dbReference type="AlphaFoldDB" id="J7S5P7"/>
<protein>
    <submittedName>
        <fullName evidence="5">Uncharacterized protein</fullName>
    </submittedName>
</protein>
<dbReference type="InterPro" id="IPR000340">
    <property type="entry name" value="Dual-sp_phosphatase_cat-dom"/>
</dbReference>
<accession>J7S5P7</accession>
<organism evidence="5 6">
    <name type="scientific">Huiozyma naganishii (strain ATCC MYA-139 / BCRC 22969 / CBS 8797 / KCTC 17520 / NBRC 10181 / NCYC 3082 / Yp74L-3)</name>
    <name type="common">Yeast</name>
    <name type="synonym">Kazachstania naganishii</name>
    <dbReference type="NCBI Taxonomy" id="1071383"/>
    <lineage>
        <taxon>Eukaryota</taxon>
        <taxon>Fungi</taxon>
        <taxon>Dikarya</taxon>
        <taxon>Ascomycota</taxon>
        <taxon>Saccharomycotina</taxon>
        <taxon>Saccharomycetes</taxon>
        <taxon>Saccharomycetales</taxon>
        <taxon>Saccharomycetaceae</taxon>
        <taxon>Huiozyma</taxon>
    </lineage>
</organism>
<dbReference type="PANTHER" id="PTHR47550">
    <property type="entry name" value="DUAL SPECIFICITY PROTEIN PHOSPHATASE PPS1"/>
    <property type="match status" value="1"/>
</dbReference>
<dbReference type="CDD" id="cd14516">
    <property type="entry name" value="DSP_fungal_PPS1"/>
    <property type="match status" value="1"/>
</dbReference>
<dbReference type="eggNOG" id="KOG1716">
    <property type="taxonomic scope" value="Eukaryota"/>
</dbReference>
<dbReference type="RefSeq" id="XP_022463532.1">
    <property type="nucleotide sequence ID" value="XM_022606880.1"/>
</dbReference>
<proteinExistence type="predicted"/>
<dbReference type="Gene3D" id="3.90.190.10">
    <property type="entry name" value="Protein tyrosine phosphatase superfamily"/>
    <property type="match status" value="1"/>
</dbReference>
<dbReference type="InterPro" id="IPR000387">
    <property type="entry name" value="Tyr_Pase_dom"/>
</dbReference>
<reference evidence="6" key="2">
    <citation type="submission" date="2012-08" db="EMBL/GenBank/DDBJ databases">
        <title>Genome sequence of Kazachstania naganishii.</title>
        <authorList>
            <person name="Gordon J.L."/>
            <person name="Armisen D."/>
            <person name="Proux-Wera E."/>
            <person name="OhEigeartaigh S.S."/>
            <person name="Byrne K.P."/>
            <person name="Wolfe K.H."/>
        </authorList>
    </citation>
    <scope>NUCLEOTIDE SEQUENCE [LARGE SCALE GENOMIC DNA]</scope>
    <source>
        <strain evidence="6">ATCC MYA-139 / BCRC 22969 / CBS 8797 / CCRC 22969 / KCTC 17520 / NBRC 10181 / NCYC 3082</strain>
    </source>
</reference>
<dbReference type="PROSITE" id="PS50056">
    <property type="entry name" value="TYR_PHOSPHATASE_2"/>
    <property type="match status" value="1"/>
</dbReference>
<dbReference type="PANTHER" id="PTHR47550:SF1">
    <property type="entry name" value="DUAL SPECIFICITY PROTEIN PHOSPHATASE PPS1"/>
    <property type="match status" value="1"/>
</dbReference>
<dbReference type="OrthoDB" id="273181at2759"/>
<evidence type="ECO:0000313" key="6">
    <source>
        <dbReference type="Proteomes" id="UP000006310"/>
    </source>
</evidence>
<evidence type="ECO:0000256" key="1">
    <source>
        <dbReference type="ARBA" id="ARBA00022801"/>
    </source>
</evidence>
<keyword evidence="6" id="KW-1185">Reference proteome</keyword>
<dbReference type="HOGENOM" id="CLU_365223_0_0_1"/>
<dbReference type="InterPro" id="IPR047949">
    <property type="entry name" value="PPS1_DSP"/>
</dbReference>
<dbReference type="InterPro" id="IPR020422">
    <property type="entry name" value="TYR_PHOSPHATASE_DUAL_dom"/>
</dbReference>
<dbReference type="PROSITE" id="PS00383">
    <property type="entry name" value="TYR_PHOSPHATASE_1"/>
    <property type="match status" value="1"/>
</dbReference>
<evidence type="ECO:0000313" key="5">
    <source>
        <dbReference type="EMBL" id="CCK69286.1"/>
    </source>
</evidence>
<dbReference type="SMART" id="SM00195">
    <property type="entry name" value="DSPc"/>
    <property type="match status" value="1"/>
</dbReference>
<dbReference type="InterPro" id="IPR029021">
    <property type="entry name" value="Prot-tyrosine_phosphatase-like"/>
</dbReference>
<evidence type="ECO:0000259" key="3">
    <source>
        <dbReference type="PROSITE" id="PS50054"/>
    </source>
</evidence>
<dbReference type="InterPro" id="IPR016130">
    <property type="entry name" value="Tyr_Pase_AS"/>
</dbReference>